<comment type="caution">
    <text evidence="2">The sequence shown here is derived from an EMBL/GenBank/DDBJ whole genome shotgun (WGS) entry which is preliminary data.</text>
</comment>
<feature type="region of interest" description="Disordered" evidence="1">
    <location>
        <begin position="1"/>
        <end position="20"/>
    </location>
</feature>
<dbReference type="Proteomes" id="UP000652761">
    <property type="component" value="Unassembled WGS sequence"/>
</dbReference>
<dbReference type="EMBL" id="NMUH01001115">
    <property type="protein sequence ID" value="MQL89079.1"/>
    <property type="molecule type" value="Genomic_DNA"/>
</dbReference>
<sequence length="41" mass="4276">MPPTCGQCKQGTSGAVAADPRCGDISRSEARLQYLSRSCSS</sequence>
<reference evidence="2" key="1">
    <citation type="submission" date="2017-07" db="EMBL/GenBank/DDBJ databases">
        <title>Taro Niue Genome Assembly and Annotation.</title>
        <authorList>
            <person name="Atibalentja N."/>
            <person name="Keating K."/>
            <person name="Fields C.J."/>
        </authorList>
    </citation>
    <scope>NUCLEOTIDE SEQUENCE</scope>
    <source>
        <strain evidence="2">Niue_2</strain>
        <tissue evidence="2">Leaf</tissue>
    </source>
</reference>
<protein>
    <submittedName>
        <fullName evidence="2">Uncharacterized protein</fullName>
    </submittedName>
</protein>
<evidence type="ECO:0000313" key="2">
    <source>
        <dbReference type="EMBL" id="MQL89079.1"/>
    </source>
</evidence>
<accession>A0A843VC47</accession>
<keyword evidence="3" id="KW-1185">Reference proteome</keyword>
<gene>
    <name evidence="2" type="ORF">Taro_021650</name>
</gene>
<evidence type="ECO:0000256" key="1">
    <source>
        <dbReference type="SAM" id="MobiDB-lite"/>
    </source>
</evidence>
<proteinExistence type="predicted"/>
<organism evidence="2 3">
    <name type="scientific">Colocasia esculenta</name>
    <name type="common">Wild taro</name>
    <name type="synonym">Arum esculentum</name>
    <dbReference type="NCBI Taxonomy" id="4460"/>
    <lineage>
        <taxon>Eukaryota</taxon>
        <taxon>Viridiplantae</taxon>
        <taxon>Streptophyta</taxon>
        <taxon>Embryophyta</taxon>
        <taxon>Tracheophyta</taxon>
        <taxon>Spermatophyta</taxon>
        <taxon>Magnoliopsida</taxon>
        <taxon>Liliopsida</taxon>
        <taxon>Araceae</taxon>
        <taxon>Aroideae</taxon>
        <taxon>Colocasieae</taxon>
        <taxon>Colocasia</taxon>
    </lineage>
</organism>
<name>A0A843VC47_COLES</name>
<dbReference type="AlphaFoldDB" id="A0A843VC47"/>
<evidence type="ECO:0000313" key="3">
    <source>
        <dbReference type="Proteomes" id="UP000652761"/>
    </source>
</evidence>